<comment type="caution">
    <text evidence="6">Lacks conserved residue(s) required for the propagation of feature annotation.</text>
</comment>
<comment type="catalytic activity">
    <reaction evidence="6">
        <text>2 a quinone + NADH + H(+) = 2 a 1,4-benzosemiquinone + NAD(+)</text>
        <dbReference type="Rhea" id="RHEA:65952"/>
        <dbReference type="ChEBI" id="CHEBI:15378"/>
        <dbReference type="ChEBI" id="CHEBI:57540"/>
        <dbReference type="ChEBI" id="CHEBI:57945"/>
        <dbReference type="ChEBI" id="CHEBI:132124"/>
        <dbReference type="ChEBI" id="CHEBI:134225"/>
    </reaction>
</comment>
<keyword evidence="4 6" id="KW-0520">NAD</keyword>
<sequence length="228" mass="25130">MKLLYIEASPREADSSSRHISETYLAELQAAIPGLEVDAFDLWHEELPPFDQAKVAAKMAVIARQEFTAVQRAAWDEVTAIAGRFLSADRYLFAVPMWNSGIPYRLKHYIDIVHQPGVTWTLNPQQGYTGLVTGKHATLVLTSGVFAPGVADTFGIDHHGTYLHDWLREAGVTDVDDIRYQPTILTPDPAGGLEKAKGDALELAKRHSREIAAMGIAGRTPRGRSQID</sequence>
<evidence type="ECO:0000259" key="7">
    <source>
        <dbReference type="Pfam" id="PF02525"/>
    </source>
</evidence>
<comment type="catalytic activity">
    <reaction evidence="5">
        <text>N,N-dimethyl-1,4-phenylenediamine + anthranilate + 2 NAD(+) = 2-(4-dimethylaminophenyl)diazenylbenzoate + 2 NADH + 2 H(+)</text>
        <dbReference type="Rhea" id="RHEA:55872"/>
        <dbReference type="ChEBI" id="CHEBI:15378"/>
        <dbReference type="ChEBI" id="CHEBI:15783"/>
        <dbReference type="ChEBI" id="CHEBI:16567"/>
        <dbReference type="ChEBI" id="CHEBI:57540"/>
        <dbReference type="ChEBI" id="CHEBI:57945"/>
        <dbReference type="ChEBI" id="CHEBI:71579"/>
        <dbReference type="EC" id="1.7.1.17"/>
    </reaction>
    <physiologicalReaction direction="right-to-left" evidence="5">
        <dbReference type="Rhea" id="RHEA:55874"/>
    </physiologicalReaction>
</comment>
<dbReference type="InterPro" id="IPR003680">
    <property type="entry name" value="Flavodoxin_fold"/>
</dbReference>
<dbReference type="EC" id="1.6.5.-" evidence="6"/>
<evidence type="ECO:0000256" key="6">
    <source>
        <dbReference type="HAMAP-Rule" id="MF_01216"/>
    </source>
</evidence>
<comment type="similarity">
    <text evidence="6">Belongs to the azoreductase type 1 family.</text>
</comment>
<dbReference type="PANTHER" id="PTHR43741:SF4">
    <property type="entry name" value="FMN-DEPENDENT NADH:QUINONE OXIDOREDUCTASE"/>
    <property type="match status" value="1"/>
</dbReference>
<evidence type="ECO:0000313" key="9">
    <source>
        <dbReference type="Proteomes" id="UP001055336"/>
    </source>
</evidence>
<evidence type="ECO:0000256" key="5">
    <source>
        <dbReference type="ARBA" id="ARBA00048542"/>
    </source>
</evidence>
<feature type="binding site" evidence="6">
    <location>
        <position position="9"/>
    </location>
    <ligand>
        <name>FMN</name>
        <dbReference type="ChEBI" id="CHEBI:58210"/>
    </ligand>
</feature>
<dbReference type="Pfam" id="PF02525">
    <property type="entry name" value="Flavodoxin_2"/>
    <property type="match status" value="1"/>
</dbReference>
<dbReference type="Gene3D" id="3.40.50.360">
    <property type="match status" value="1"/>
</dbReference>
<proteinExistence type="inferred from homology"/>
<dbReference type="RefSeq" id="WP_240261488.1">
    <property type="nucleotide sequence ID" value="NZ_CP092488.2"/>
</dbReference>
<comment type="subunit">
    <text evidence="6">Homodimer.</text>
</comment>
<name>A0ABY3VKG4_9MYCO</name>
<keyword evidence="3 6" id="KW-0560">Oxidoreductase</keyword>
<evidence type="ECO:0000256" key="1">
    <source>
        <dbReference type="ARBA" id="ARBA00022630"/>
    </source>
</evidence>
<accession>A0ABY3VKG4</accession>
<gene>
    <name evidence="6" type="primary">azoR</name>
    <name evidence="8" type="ORF">MKK62_26095</name>
</gene>
<evidence type="ECO:0000256" key="4">
    <source>
        <dbReference type="ARBA" id="ARBA00023027"/>
    </source>
</evidence>
<dbReference type="SUPFAM" id="SSF52218">
    <property type="entry name" value="Flavoproteins"/>
    <property type="match status" value="1"/>
</dbReference>
<dbReference type="InterPro" id="IPR023048">
    <property type="entry name" value="NADH:quinone_OxRdtase_FMN_depd"/>
</dbReference>
<dbReference type="EMBL" id="CP092488">
    <property type="protein sequence ID" value="UMB69757.1"/>
    <property type="molecule type" value="Genomic_DNA"/>
</dbReference>
<keyword evidence="1 6" id="KW-0285">Flavoprotein</keyword>
<dbReference type="Proteomes" id="UP001055336">
    <property type="component" value="Chromosome"/>
</dbReference>
<comment type="function">
    <text evidence="6">Quinone reductase that provides resistance to thiol-specific stress caused by electrophilic quinones.</text>
</comment>
<reference evidence="8" key="1">
    <citation type="submission" date="2022-08" db="EMBL/GenBank/DDBJ databases">
        <title>Whole genome sequencing of non-tuberculosis mycobacteria type-strains.</title>
        <authorList>
            <person name="Igarashi Y."/>
            <person name="Osugi A."/>
            <person name="Mitarai S."/>
        </authorList>
    </citation>
    <scope>NUCLEOTIDE SEQUENCE</scope>
    <source>
        <strain evidence="8">DSM 45127</strain>
    </source>
</reference>
<comment type="cofactor">
    <cofactor evidence="6">
        <name>FMN</name>
        <dbReference type="ChEBI" id="CHEBI:58210"/>
    </cofactor>
    <text evidence="6">Binds 1 FMN per subunit.</text>
</comment>
<keyword evidence="9" id="KW-1185">Reference proteome</keyword>
<dbReference type="InterPro" id="IPR050104">
    <property type="entry name" value="FMN-dep_NADH:Q_OxRdtase_AzoR1"/>
</dbReference>
<feature type="domain" description="Flavodoxin-like fold" evidence="7">
    <location>
        <begin position="1"/>
        <end position="201"/>
    </location>
</feature>
<feature type="binding site" evidence="6">
    <location>
        <begin position="15"/>
        <end position="17"/>
    </location>
    <ligand>
        <name>FMN</name>
        <dbReference type="ChEBI" id="CHEBI:58210"/>
    </ligand>
</feature>
<evidence type="ECO:0000256" key="2">
    <source>
        <dbReference type="ARBA" id="ARBA00022643"/>
    </source>
</evidence>
<dbReference type="HAMAP" id="MF_01216">
    <property type="entry name" value="Azoreductase_type1"/>
    <property type="match status" value="1"/>
</dbReference>
<evidence type="ECO:0000313" key="8">
    <source>
        <dbReference type="EMBL" id="UMB69757.1"/>
    </source>
</evidence>
<dbReference type="InterPro" id="IPR029039">
    <property type="entry name" value="Flavoprotein-like_sf"/>
</dbReference>
<dbReference type="EC" id="1.7.1.17" evidence="6"/>
<keyword evidence="2 6" id="KW-0288">FMN</keyword>
<organism evidence="8 9">
    <name type="scientific">Mycobacterium paraterrae</name>
    <dbReference type="NCBI Taxonomy" id="577492"/>
    <lineage>
        <taxon>Bacteria</taxon>
        <taxon>Bacillati</taxon>
        <taxon>Actinomycetota</taxon>
        <taxon>Actinomycetes</taxon>
        <taxon>Mycobacteriales</taxon>
        <taxon>Mycobacteriaceae</taxon>
        <taxon>Mycobacterium</taxon>
    </lineage>
</organism>
<comment type="function">
    <text evidence="6">Also exhibits azoreductase activity. Catalyzes the reductive cleavage of the azo bond in aromatic azo compounds to the corresponding amines.</text>
</comment>
<evidence type="ECO:0000256" key="3">
    <source>
        <dbReference type="ARBA" id="ARBA00023002"/>
    </source>
</evidence>
<protein>
    <recommendedName>
        <fullName evidence="6">FMN dependent NADH:quinone oxidoreductase</fullName>
        <ecNumber evidence="6">1.6.5.-</ecNumber>
    </recommendedName>
    <alternativeName>
        <fullName evidence="6">Azo-dye reductase</fullName>
    </alternativeName>
    <alternativeName>
        <fullName evidence="6">FMN-dependent NADH-azo compound oxidoreductase</fullName>
    </alternativeName>
    <alternativeName>
        <fullName evidence="6">FMN-dependent NADH-azoreductase</fullName>
        <ecNumber evidence="6">1.7.1.17</ecNumber>
    </alternativeName>
</protein>
<dbReference type="PANTHER" id="PTHR43741">
    <property type="entry name" value="FMN-DEPENDENT NADH-AZOREDUCTASE 1"/>
    <property type="match status" value="1"/>
</dbReference>